<reference evidence="3 4" key="1">
    <citation type="submission" date="2020-05" db="EMBL/GenBank/DDBJ databases">
        <title>Mucilaginibacter mali sp. nov.</title>
        <authorList>
            <person name="Kim H.S."/>
            <person name="Lee K.C."/>
            <person name="Suh M.K."/>
            <person name="Kim J.-S."/>
            <person name="Han K.-I."/>
            <person name="Eom M.K."/>
            <person name="Shin Y.K."/>
            <person name="Lee J.-S."/>
        </authorList>
    </citation>
    <scope>NUCLEOTIDE SEQUENCE [LARGE SCALE GENOMIC DNA]</scope>
    <source>
        <strain evidence="3 4">G2-14</strain>
    </source>
</reference>
<feature type="chain" id="PRO_5028808505" evidence="1">
    <location>
        <begin position="25"/>
        <end position="239"/>
    </location>
</feature>
<keyword evidence="1" id="KW-0732">Signal</keyword>
<dbReference type="Gene3D" id="2.160.20.120">
    <property type="match status" value="1"/>
</dbReference>
<evidence type="ECO:0000259" key="2">
    <source>
        <dbReference type="Pfam" id="PF10988"/>
    </source>
</evidence>
<evidence type="ECO:0000256" key="1">
    <source>
        <dbReference type="SAM" id="SignalP"/>
    </source>
</evidence>
<protein>
    <submittedName>
        <fullName evidence="3">DUF2807 domain-containing protein</fullName>
    </submittedName>
</protein>
<name>A0A7D4QS37_9SPHI</name>
<dbReference type="EMBL" id="CP054139">
    <property type="protein sequence ID" value="QKJ29849.1"/>
    <property type="molecule type" value="Genomic_DNA"/>
</dbReference>
<organism evidence="3 4">
    <name type="scientific">Mucilaginibacter mali</name>
    <dbReference type="NCBI Taxonomy" id="2740462"/>
    <lineage>
        <taxon>Bacteria</taxon>
        <taxon>Pseudomonadati</taxon>
        <taxon>Bacteroidota</taxon>
        <taxon>Sphingobacteriia</taxon>
        <taxon>Sphingobacteriales</taxon>
        <taxon>Sphingobacteriaceae</taxon>
        <taxon>Mucilaginibacter</taxon>
    </lineage>
</organism>
<dbReference type="Pfam" id="PF10988">
    <property type="entry name" value="DUF2807"/>
    <property type="match status" value="1"/>
</dbReference>
<sequence>MKTLKLKILLAGLACVTAFSSCMMNCVHGSGNQITESRKVADFTSIDISGGYDIVLKQDSSLSLKITADDNVMQYLRTEVNGDKLKINTKKNICAKKAISVVIGVRNLEEIKGAGAIEIKSDGKLNVKDLNIKLSGAGKVDLDLNANNLTTRGSGATELILKGQASSHNVNITGSGKLNAFDFVVGKYDLETTGASDCKINVLTDLNVHSTGAADIQYKGNPTNVNTSKTGAASIKKVD</sequence>
<keyword evidence="4" id="KW-1185">Reference proteome</keyword>
<dbReference type="InterPro" id="IPR021255">
    <property type="entry name" value="DUF2807"/>
</dbReference>
<dbReference type="PANTHER" id="PTHR39200">
    <property type="entry name" value="HYPOTHETICAL EXPORTED PROTEIN"/>
    <property type="match status" value="1"/>
</dbReference>
<dbReference type="Proteomes" id="UP000505355">
    <property type="component" value="Chromosome"/>
</dbReference>
<dbReference type="KEGG" id="mmab:HQ865_08805"/>
<evidence type="ECO:0000313" key="3">
    <source>
        <dbReference type="EMBL" id="QKJ29849.1"/>
    </source>
</evidence>
<proteinExistence type="predicted"/>
<gene>
    <name evidence="3" type="ORF">HQ865_08805</name>
</gene>
<feature type="signal peptide" evidence="1">
    <location>
        <begin position="1"/>
        <end position="24"/>
    </location>
</feature>
<dbReference type="AlphaFoldDB" id="A0A7D4QS37"/>
<dbReference type="PANTHER" id="PTHR39200:SF1">
    <property type="entry name" value="AUTO-TRANSPORTER ADHESIN HEAD GIN DOMAIN-CONTAINING PROTEIN-RELATED"/>
    <property type="match status" value="1"/>
</dbReference>
<feature type="domain" description="Putative auto-transporter adhesin head GIN" evidence="2">
    <location>
        <begin position="42"/>
        <end position="222"/>
    </location>
</feature>
<dbReference type="RefSeq" id="WP_173414540.1">
    <property type="nucleotide sequence ID" value="NZ_CP054139.1"/>
</dbReference>
<evidence type="ECO:0000313" key="4">
    <source>
        <dbReference type="Proteomes" id="UP000505355"/>
    </source>
</evidence>
<accession>A0A7D4QS37</accession>
<dbReference type="PROSITE" id="PS51257">
    <property type="entry name" value="PROKAR_LIPOPROTEIN"/>
    <property type="match status" value="1"/>
</dbReference>